<protein>
    <submittedName>
        <fullName evidence="1">Uncharacterized protein</fullName>
    </submittedName>
</protein>
<organism evidence="1 2">
    <name type="scientific">Streptomyces syringium</name>
    <dbReference type="NCBI Taxonomy" id="76729"/>
    <lineage>
        <taxon>Bacteria</taxon>
        <taxon>Bacillati</taxon>
        <taxon>Actinomycetota</taxon>
        <taxon>Actinomycetes</taxon>
        <taxon>Kitasatosporales</taxon>
        <taxon>Streptomycetaceae</taxon>
        <taxon>Streptomyces</taxon>
    </lineage>
</organism>
<keyword evidence="2" id="KW-1185">Reference proteome</keyword>
<dbReference type="Proteomes" id="UP001519291">
    <property type="component" value="Unassembled WGS sequence"/>
</dbReference>
<gene>
    <name evidence="1" type="ORF">JO379_002832</name>
</gene>
<evidence type="ECO:0000313" key="1">
    <source>
        <dbReference type="EMBL" id="MBP2403363.1"/>
    </source>
</evidence>
<accession>A0ABS4Y612</accession>
<evidence type="ECO:0000313" key="2">
    <source>
        <dbReference type="Proteomes" id="UP001519291"/>
    </source>
</evidence>
<proteinExistence type="predicted"/>
<sequence length="101" mass="11070">MWCPQTTKPAAYDETRRLGEATGFVVREIARNAAWCGEARQAAEELLLDEAEADAVLVEVLLAPDPEAEDVLVDEDESEPLLAVVDFAGLLLDDAPRLSFR</sequence>
<name>A0ABS4Y612_9ACTN</name>
<dbReference type="EMBL" id="JAGIOH010000001">
    <property type="protein sequence ID" value="MBP2403363.1"/>
    <property type="molecule type" value="Genomic_DNA"/>
</dbReference>
<reference evidence="1 2" key="1">
    <citation type="submission" date="2021-03" db="EMBL/GenBank/DDBJ databases">
        <title>Sequencing the genomes of 1000 actinobacteria strains.</title>
        <authorList>
            <person name="Klenk H.-P."/>
        </authorList>
    </citation>
    <scope>NUCLEOTIDE SEQUENCE [LARGE SCALE GENOMIC DNA]</scope>
    <source>
        <strain evidence="1 2">DSM 41480</strain>
    </source>
</reference>
<comment type="caution">
    <text evidence="1">The sequence shown here is derived from an EMBL/GenBank/DDBJ whole genome shotgun (WGS) entry which is preliminary data.</text>
</comment>